<evidence type="ECO:0000313" key="2">
    <source>
        <dbReference type="Proteomes" id="UP001054945"/>
    </source>
</evidence>
<sequence length="80" mass="9192">MEQFLLMTKFRPLTRIGMAERPRPFPRKDTGCLDSATGHTDDCGGTSAEVQFEKTGFVMYFISLKWIFKEFKELGSHLGR</sequence>
<accession>A0AAV4VUW8</accession>
<keyword evidence="2" id="KW-1185">Reference proteome</keyword>
<name>A0AAV4VUW8_CAEEX</name>
<dbReference type="Proteomes" id="UP001054945">
    <property type="component" value="Unassembled WGS sequence"/>
</dbReference>
<proteinExistence type="predicted"/>
<protein>
    <submittedName>
        <fullName evidence="1">Uncharacterized protein</fullName>
    </submittedName>
</protein>
<dbReference type="AlphaFoldDB" id="A0AAV4VUW8"/>
<organism evidence="1 2">
    <name type="scientific">Caerostris extrusa</name>
    <name type="common">Bark spider</name>
    <name type="synonym">Caerostris bankana</name>
    <dbReference type="NCBI Taxonomy" id="172846"/>
    <lineage>
        <taxon>Eukaryota</taxon>
        <taxon>Metazoa</taxon>
        <taxon>Ecdysozoa</taxon>
        <taxon>Arthropoda</taxon>
        <taxon>Chelicerata</taxon>
        <taxon>Arachnida</taxon>
        <taxon>Araneae</taxon>
        <taxon>Araneomorphae</taxon>
        <taxon>Entelegynae</taxon>
        <taxon>Araneoidea</taxon>
        <taxon>Araneidae</taxon>
        <taxon>Caerostris</taxon>
    </lineage>
</organism>
<dbReference type="EMBL" id="BPLR01015117">
    <property type="protein sequence ID" value="GIY73734.1"/>
    <property type="molecule type" value="Genomic_DNA"/>
</dbReference>
<evidence type="ECO:0000313" key="1">
    <source>
        <dbReference type="EMBL" id="GIY73734.1"/>
    </source>
</evidence>
<gene>
    <name evidence="1" type="ORF">CEXT_710051</name>
</gene>
<comment type="caution">
    <text evidence="1">The sequence shown here is derived from an EMBL/GenBank/DDBJ whole genome shotgun (WGS) entry which is preliminary data.</text>
</comment>
<reference evidence="1 2" key="1">
    <citation type="submission" date="2021-06" db="EMBL/GenBank/DDBJ databases">
        <title>Caerostris extrusa draft genome.</title>
        <authorList>
            <person name="Kono N."/>
            <person name="Arakawa K."/>
        </authorList>
    </citation>
    <scope>NUCLEOTIDE SEQUENCE [LARGE SCALE GENOMIC DNA]</scope>
</reference>